<sequence>MLALQKMQPGAGFELRQIPEISTLSPDEVLVRVRATGICGTDLHIAAWTPGYESMQSAMPVTLGHEFAGTIVAVGANVDHGMVGMNVTARPSVLCGTCAACRAGDEDNCTGRRGIGIGRNGAFASHVAVPEANCVPLPSGLDFEIAALTEPMTVCAEAVDTGEVATGDRVLVLGPGFIGQGIALFCEAAGASEIVICGHNDGPRLATLNAIGFKNTVDTAGSSLRDALASYLERGGFDVVIEATGAPHVVPEALSCLKKRGIMVIAGIHPRPASVDLTVLVRNHQQLRGSYRSPLATWGRVVDYLAANQQRVRGLITHRFDLGDAAKGFDLAQSKTASKVVIQHPQD</sequence>
<dbReference type="GO" id="GO:0008270">
    <property type="term" value="F:zinc ion binding"/>
    <property type="evidence" value="ECO:0007669"/>
    <property type="project" value="InterPro"/>
</dbReference>
<dbReference type="GO" id="GO:0016616">
    <property type="term" value="F:oxidoreductase activity, acting on the CH-OH group of donors, NAD or NADP as acceptor"/>
    <property type="evidence" value="ECO:0007669"/>
    <property type="project" value="UniProtKB-ARBA"/>
</dbReference>
<accession>A0A1I3I9Z5</accession>
<dbReference type="AlphaFoldDB" id="A0A1I3I9Z5"/>
<dbReference type="InterPro" id="IPR036291">
    <property type="entry name" value="NAD(P)-bd_dom_sf"/>
</dbReference>
<evidence type="ECO:0000256" key="1">
    <source>
        <dbReference type="ARBA" id="ARBA00022723"/>
    </source>
</evidence>
<dbReference type="Proteomes" id="UP000242763">
    <property type="component" value="Unassembled WGS sequence"/>
</dbReference>
<evidence type="ECO:0000256" key="4">
    <source>
        <dbReference type="RuleBase" id="RU361277"/>
    </source>
</evidence>
<dbReference type="Gene3D" id="3.40.50.720">
    <property type="entry name" value="NAD(P)-binding Rossmann-like Domain"/>
    <property type="match status" value="1"/>
</dbReference>
<dbReference type="PANTHER" id="PTHR43401:SF2">
    <property type="entry name" value="L-THREONINE 3-DEHYDROGENASE"/>
    <property type="match status" value="1"/>
</dbReference>
<keyword evidence="3" id="KW-0560">Oxidoreductase</keyword>
<dbReference type="PROSITE" id="PS00059">
    <property type="entry name" value="ADH_ZINC"/>
    <property type="match status" value="1"/>
</dbReference>
<dbReference type="InterPro" id="IPR002328">
    <property type="entry name" value="ADH_Zn_CS"/>
</dbReference>
<evidence type="ECO:0000256" key="2">
    <source>
        <dbReference type="ARBA" id="ARBA00022833"/>
    </source>
</evidence>
<gene>
    <name evidence="6" type="ORF">SAMN03080618_00466</name>
</gene>
<dbReference type="STRING" id="1121003.SAMN03080618_00466"/>
<evidence type="ECO:0000256" key="3">
    <source>
        <dbReference type="ARBA" id="ARBA00023002"/>
    </source>
</evidence>
<dbReference type="SUPFAM" id="SSF50129">
    <property type="entry name" value="GroES-like"/>
    <property type="match status" value="1"/>
</dbReference>
<dbReference type="InterPro" id="IPR013149">
    <property type="entry name" value="ADH-like_C"/>
</dbReference>
<keyword evidence="7" id="KW-1185">Reference proteome</keyword>
<dbReference type="Pfam" id="PF08240">
    <property type="entry name" value="ADH_N"/>
    <property type="match status" value="1"/>
</dbReference>
<dbReference type="EMBL" id="FORF01000002">
    <property type="protein sequence ID" value="SFI44657.1"/>
    <property type="molecule type" value="Genomic_DNA"/>
</dbReference>
<dbReference type="RefSeq" id="WP_091518102.1">
    <property type="nucleotide sequence ID" value="NZ_FORF01000002.1"/>
</dbReference>
<evidence type="ECO:0000313" key="7">
    <source>
        <dbReference type="Proteomes" id="UP000242763"/>
    </source>
</evidence>
<comment type="similarity">
    <text evidence="4">Belongs to the zinc-containing alcohol dehydrogenase family.</text>
</comment>
<reference evidence="7" key="1">
    <citation type="submission" date="2016-10" db="EMBL/GenBank/DDBJ databases">
        <authorList>
            <person name="Varghese N."/>
            <person name="Submissions S."/>
        </authorList>
    </citation>
    <scope>NUCLEOTIDE SEQUENCE [LARGE SCALE GENOMIC DNA]</scope>
    <source>
        <strain evidence="7">DSM 21857</strain>
    </source>
</reference>
<dbReference type="PANTHER" id="PTHR43401">
    <property type="entry name" value="L-THREONINE 3-DEHYDROGENASE"/>
    <property type="match status" value="1"/>
</dbReference>
<dbReference type="SUPFAM" id="SSF51735">
    <property type="entry name" value="NAD(P)-binding Rossmann-fold domains"/>
    <property type="match status" value="1"/>
</dbReference>
<name>A0A1I3I9Z5_9HYPH</name>
<protein>
    <submittedName>
        <fullName evidence="6">Threonine 3-dehydrogenase</fullName>
    </submittedName>
</protein>
<keyword evidence="1 4" id="KW-0479">Metal-binding</keyword>
<dbReference type="SMART" id="SM00829">
    <property type="entry name" value="PKS_ER"/>
    <property type="match status" value="1"/>
</dbReference>
<proteinExistence type="inferred from homology"/>
<feature type="domain" description="Enoyl reductase (ER)" evidence="5">
    <location>
        <begin position="10"/>
        <end position="342"/>
    </location>
</feature>
<dbReference type="OrthoDB" id="9809185at2"/>
<comment type="cofactor">
    <cofactor evidence="4">
        <name>Zn(2+)</name>
        <dbReference type="ChEBI" id="CHEBI:29105"/>
    </cofactor>
</comment>
<organism evidence="6 7">
    <name type="scientific">Aquamicrobium aerolatum DSM 21857</name>
    <dbReference type="NCBI Taxonomy" id="1121003"/>
    <lineage>
        <taxon>Bacteria</taxon>
        <taxon>Pseudomonadati</taxon>
        <taxon>Pseudomonadota</taxon>
        <taxon>Alphaproteobacteria</taxon>
        <taxon>Hyphomicrobiales</taxon>
        <taxon>Phyllobacteriaceae</taxon>
        <taxon>Aerobium</taxon>
    </lineage>
</organism>
<dbReference type="InterPro" id="IPR011032">
    <property type="entry name" value="GroES-like_sf"/>
</dbReference>
<evidence type="ECO:0000259" key="5">
    <source>
        <dbReference type="SMART" id="SM00829"/>
    </source>
</evidence>
<dbReference type="Pfam" id="PF00107">
    <property type="entry name" value="ADH_zinc_N"/>
    <property type="match status" value="1"/>
</dbReference>
<evidence type="ECO:0000313" key="6">
    <source>
        <dbReference type="EMBL" id="SFI44657.1"/>
    </source>
</evidence>
<dbReference type="InterPro" id="IPR013154">
    <property type="entry name" value="ADH-like_N"/>
</dbReference>
<dbReference type="Gene3D" id="3.90.180.10">
    <property type="entry name" value="Medium-chain alcohol dehydrogenases, catalytic domain"/>
    <property type="match status" value="1"/>
</dbReference>
<keyword evidence="2 4" id="KW-0862">Zinc</keyword>
<dbReference type="InterPro" id="IPR050129">
    <property type="entry name" value="Zn_alcohol_dh"/>
</dbReference>
<dbReference type="InterPro" id="IPR020843">
    <property type="entry name" value="ER"/>
</dbReference>